<reference evidence="2" key="1">
    <citation type="submission" date="2021-10" db="EMBL/GenBank/DDBJ databases">
        <authorList>
            <person name="Piombo E."/>
        </authorList>
    </citation>
    <scope>NUCLEOTIDE SEQUENCE</scope>
</reference>
<organism evidence="2 3">
    <name type="scientific">Clonostachys solani</name>
    <dbReference type="NCBI Taxonomy" id="160281"/>
    <lineage>
        <taxon>Eukaryota</taxon>
        <taxon>Fungi</taxon>
        <taxon>Dikarya</taxon>
        <taxon>Ascomycota</taxon>
        <taxon>Pezizomycotina</taxon>
        <taxon>Sordariomycetes</taxon>
        <taxon>Hypocreomycetidae</taxon>
        <taxon>Hypocreales</taxon>
        <taxon>Bionectriaceae</taxon>
        <taxon>Clonostachys</taxon>
    </lineage>
</organism>
<feature type="region of interest" description="Disordered" evidence="1">
    <location>
        <begin position="245"/>
        <end position="271"/>
    </location>
</feature>
<feature type="compositionally biased region" description="Basic and acidic residues" evidence="1">
    <location>
        <begin position="247"/>
        <end position="269"/>
    </location>
</feature>
<dbReference type="EMBL" id="CABFOC020000029">
    <property type="protein sequence ID" value="CAH0047459.1"/>
    <property type="molecule type" value="Genomic_DNA"/>
</dbReference>
<keyword evidence="3" id="KW-1185">Reference proteome</keyword>
<accession>A0A9N9Z1Z6</accession>
<comment type="caution">
    <text evidence="2">The sequence shown here is derived from an EMBL/GenBank/DDBJ whole genome shotgun (WGS) entry which is preliminary data.</text>
</comment>
<feature type="region of interest" description="Disordered" evidence="1">
    <location>
        <begin position="46"/>
        <end position="69"/>
    </location>
</feature>
<sequence>MSGHISGAGSFISSYRSERRRGSLYIPPVKRLARPRDAAVAVVVQDQPALQPGRGGRPRRARVGDEPGARPALDELAVGAQAQLEAPVEGVGEGVGEGGHDGELLAVVAAVVAGVAQHAGRPSGPRAPPPHVLGLVPREGLVVGADGLVEAVEGALEGVAPAPGGDEAGLVDVRVVLVHVGLAGVGHDVAGPGREAAGEEAREAEEEEEKAEEGVVGDAGEEAVGVAQLEGRVVEFHLPAPLAPLGREVEAHAGDERESKSESERETARARGRWCVTAVTGSAGEPSEGIEARRSGAKGVHQLFDIIGCRKKRVERVSKHKRTEEKTDCVIRGGGKGGQESAV</sequence>
<feature type="compositionally biased region" description="Gly residues" evidence="1">
    <location>
        <begin position="332"/>
        <end position="343"/>
    </location>
</feature>
<feature type="region of interest" description="Disordered" evidence="1">
    <location>
        <begin position="318"/>
        <end position="343"/>
    </location>
</feature>
<evidence type="ECO:0000313" key="2">
    <source>
        <dbReference type="EMBL" id="CAH0047459.1"/>
    </source>
</evidence>
<proteinExistence type="predicted"/>
<gene>
    <name evidence="2" type="ORF">CSOL1703_00017350</name>
</gene>
<dbReference type="Proteomes" id="UP000775872">
    <property type="component" value="Unassembled WGS sequence"/>
</dbReference>
<dbReference type="AlphaFoldDB" id="A0A9N9Z1Z6"/>
<evidence type="ECO:0000256" key="1">
    <source>
        <dbReference type="SAM" id="MobiDB-lite"/>
    </source>
</evidence>
<feature type="compositionally biased region" description="Acidic residues" evidence="1">
    <location>
        <begin position="202"/>
        <end position="211"/>
    </location>
</feature>
<name>A0A9N9Z1Z6_9HYPO</name>
<evidence type="ECO:0000313" key="3">
    <source>
        <dbReference type="Proteomes" id="UP000775872"/>
    </source>
</evidence>
<protein>
    <submittedName>
        <fullName evidence="2">Uncharacterized protein</fullName>
    </submittedName>
</protein>
<feature type="region of interest" description="Disordered" evidence="1">
    <location>
        <begin position="189"/>
        <end position="216"/>
    </location>
</feature>